<comment type="caution">
    <text evidence="2">The sequence shown here is derived from an EMBL/GenBank/DDBJ whole genome shotgun (WGS) entry which is preliminary data.</text>
</comment>
<evidence type="ECO:0000313" key="2">
    <source>
        <dbReference type="EMBL" id="GIJ49331.1"/>
    </source>
</evidence>
<keyword evidence="3" id="KW-1185">Reference proteome</keyword>
<evidence type="ECO:0000313" key="3">
    <source>
        <dbReference type="Proteomes" id="UP000619260"/>
    </source>
</evidence>
<dbReference type="AlphaFoldDB" id="A0A8J4DTI5"/>
<dbReference type="Proteomes" id="UP000619260">
    <property type="component" value="Unassembled WGS sequence"/>
</dbReference>
<dbReference type="Pfam" id="PF13349">
    <property type="entry name" value="DUF4097"/>
    <property type="match status" value="1"/>
</dbReference>
<gene>
    <name evidence="2" type="ORF">Val02_62170</name>
</gene>
<accession>A0A8J4DTI5</accession>
<evidence type="ECO:0000259" key="1">
    <source>
        <dbReference type="Pfam" id="PF13349"/>
    </source>
</evidence>
<reference evidence="2" key="1">
    <citation type="submission" date="2021-01" db="EMBL/GenBank/DDBJ databases">
        <title>Whole genome shotgun sequence of Virgisporangium aliadipatigenens NBRC 105644.</title>
        <authorList>
            <person name="Komaki H."/>
            <person name="Tamura T."/>
        </authorList>
    </citation>
    <scope>NUCLEOTIDE SEQUENCE</scope>
    <source>
        <strain evidence="2">NBRC 105644</strain>
    </source>
</reference>
<name>A0A8J4DTI5_9ACTN</name>
<dbReference type="Gene3D" id="2.160.20.120">
    <property type="match status" value="1"/>
</dbReference>
<dbReference type="EMBL" id="BOPF01000026">
    <property type="protein sequence ID" value="GIJ49331.1"/>
    <property type="molecule type" value="Genomic_DNA"/>
</dbReference>
<feature type="domain" description="DUF4097" evidence="1">
    <location>
        <begin position="57"/>
        <end position="277"/>
    </location>
</feature>
<protein>
    <recommendedName>
        <fullName evidence="1">DUF4097 domain-containing protein</fullName>
    </recommendedName>
</protein>
<proteinExistence type="predicted"/>
<organism evidence="2 3">
    <name type="scientific">Virgisporangium aliadipatigenens</name>
    <dbReference type="NCBI Taxonomy" id="741659"/>
    <lineage>
        <taxon>Bacteria</taxon>
        <taxon>Bacillati</taxon>
        <taxon>Actinomycetota</taxon>
        <taxon>Actinomycetes</taxon>
        <taxon>Micromonosporales</taxon>
        <taxon>Micromonosporaceae</taxon>
        <taxon>Virgisporangium</taxon>
    </lineage>
</organism>
<sequence length="281" mass="29175">MPTFDTPAPIHATVDVITGDIRIVAGERHDTVVEVRPHDPSSEFDVRTAAQTRVEFADGKLLVKSPKPLSVYLTTRSTGVDVTVALPAGSQVKALTGQGDVRLEGTYGDCTVRTHHGDVLAHRTADLRATTLHGRISVDRIAGDAQITGSGDVELTEVTGAARVKNLDGPSWIGHAGGDVSVNSAHGDITIDRAGPRVVARTAHGSVRLGEVARGAAVLQTASGAIEIGVRKGTSAWLDVKSSSGTVHSELTAGDGPAGGDETAEIRARTLDGDILIRRAA</sequence>
<dbReference type="RefSeq" id="WP_203902804.1">
    <property type="nucleotide sequence ID" value="NZ_BOPF01000026.1"/>
</dbReference>
<dbReference type="InterPro" id="IPR025164">
    <property type="entry name" value="Toastrack_DUF4097"/>
</dbReference>